<feature type="domain" description="Major facilitator superfamily (MFS) profile" evidence="6">
    <location>
        <begin position="11"/>
        <end position="390"/>
    </location>
</feature>
<dbReference type="EMBL" id="DF968180">
    <property type="protein sequence ID" value="GAP39846.1"/>
    <property type="molecule type" value="Genomic_DNA"/>
</dbReference>
<dbReference type="InterPro" id="IPR020846">
    <property type="entry name" value="MFS_dom"/>
</dbReference>
<keyword evidence="4 5" id="KW-0472">Membrane</keyword>
<dbReference type="RefSeq" id="WP_062278620.1">
    <property type="nucleotide sequence ID" value="NZ_DF968180.1"/>
</dbReference>
<feature type="transmembrane region" description="Helical" evidence="5">
    <location>
        <begin position="12"/>
        <end position="30"/>
    </location>
</feature>
<feature type="transmembrane region" description="Helical" evidence="5">
    <location>
        <begin position="50"/>
        <end position="69"/>
    </location>
</feature>
<gene>
    <name evidence="7" type="ORF">ATC1_12383</name>
</gene>
<dbReference type="Proteomes" id="UP000053370">
    <property type="component" value="Unassembled WGS sequence"/>
</dbReference>
<dbReference type="SUPFAM" id="SSF103473">
    <property type="entry name" value="MFS general substrate transporter"/>
    <property type="match status" value="1"/>
</dbReference>
<dbReference type="STRING" id="1678840.ATC1_12383"/>
<evidence type="ECO:0000256" key="2">
    <source>
        <dbReference type="ARBA" id="ARBA00022692"/>
    </source>
</evidence>
<dbReference type="OrthoDB" id="62126at2"/>
<feature type="transmembrane region" description="Helical" evidence="5">
    <location>
        <begin position="281"/>
        <end position="299"/>
    </location>
</feature>
<dbReference type="InterPro" id="IPR011701">
    <property type="entry name" value="MFS"/>
</dbReference>
<feature type="transmembrane region" description="Helical" evidence="5">
    <location>
        <begin position="251"/>
        <end position="269"/>
    </location>
</feature>
<dbReference type="Pfam" id="PF07690">
    <property type="entry name" value="MFS_1"/>
    <property type="match status" value="1"/>
</dbReference>
<comment type="subcellular location">
    <subcellularLocation>
        <location evidence="1">Cell membrane</location>
        <topology evidence="1">Multi-pass membrane protein</topology>
    </subcellularLocation>
</comment>
<dbReference type="GO" id="GO:0005886">
    <property type="term" value="C:plasma membrane"/>
    <property type="evidence" value="ECO:0007669"/>
    <property type="project" value="UniProtKB-SubCell"/>
</dbReference>
<organism evidence="7">
    <name type="scientific">Flexilinea flocculi</name>
    <dbReference type="NCBI Taxonomy" id="1678840"/>
    <lineage>
        <taxon>Bacteria</taxon>
        <taxon>Bacillati</taxon>
        <taxon>Chloroflexota</taxon>
        <taxon>Anaerolineae</taxon>
        <taxon>Anaerolineales</taxon>
        <taxon>Anaerolineaceae</taxon>
        <taxon>Flexilinea</taxon>
    </lineage>
</organism>
<feature type="transmembrane region" description="Helical" evidence="5">
    <location>
        <begin position="105"/>
        <end position="126"/>
    </location>
</feature>
<protein>
    <submittedName>
        <fullName evidence="7">Fucose permease</fullName>
    </submittedName>
</protein>
<proteinExistence type="predicted"/>
<dbReference type="PANTHER" id="PTHR23121">
    <property type="entry name" value="SODIUM-DEPENDENT GLUCOSE TRANSPORTER 1"/>
    <property type="match status" value="1"/>
</dbReference>
<name>A0A0K8PB21_9CHLR</name>
<feature type="transmembrane region" description="Helical" evidence="5">
    <location>
        <begin position="81"/>
        <end position="99"/>
    </location>
</feature>
<dbReference type="AlphaFoldDB" id="A0A0K8PB21"/>
<evidence type="ECO:0000256" key="1">
    <source>
        <dbReference type="ARBA" id="ARBA00004651"/>
    </source>
</evidence>
<keyword evidence="8" id="KW-1185">Reference proteome</keyword>
<evidence type="ECO:0000313" key="8">
    <source>
        <dbReference type="Proteomes" id="UP000053370"/>
    </source>
</evidence>
<feature type="transmembrane region" description="Helical" evidence="5">
    <location>
        <begin position="209"/>
        <end position="228"/>
    </location>
</feature>
<sequence>MFLKEQNRKKWAIPITIGYFLTFVCFGFAGSAVGPLINRLSESTSANISALSYLFLFRSFGFIGSSLLLARLFDRFPGNRLLSFGLLFLGAMLALLGSSSVLWQLFLIMFILGISANFVNMGGNTLIQWLHKDNAGPFLNLVHVFYSIGCIITPLLIGSSLNSGQPIGRTLLILGFVVLPVALFLVFLPSPEIPVQRTDKNVDQAQSQTHIWQVTLLIGLFTLFIVGVECTYNSWLSTFLFAGGIMKEADAAYFTSIFWTGSLVGRVLSVFASMKVKPAKLVSSSLILVLISSLGFVFFRKQQTIILIATLLTGFAVGPLFPNTLLLLKEKVILSGKMSGIVFAFSETGSMVIPWTIGQLFDRTGLNIFLYGIFSQLIIAIIFLIIIQKRFPGSLEKMGNEAQV</sequence>
<feature type="transmembrane region" description="Helical" evidence="5">
    <location>
        <begin position="138"/>
        <end position="161"/>
    </location>
</feature>
<dbReference type="InterPro" id="IPR036259">
    <property type="entry name" value="MFS_trans_sf"/>
</dbReference>
<evidence type="ECO:0000313" key="7">
    <source>
        <dbReference type="EMBL" id="GAP39846.1"/>
    </source>
</evidence>
<evidence type="ECO:0000259" key="6">
    <source>
        <dbReference type="PROSITE" id="PS50850"/>
    </source>
</evidence>
<feature type="transmembrane region" description="Helical" evidence="5">
    <location>
        <begin position="369"/>
        <end position="387"/>
    </location>
</feature>
<feature type="transmembrane region" description="Helical" evidence="5">
    <location>
        <begin position="167"/>
        <end position="188"/>
    </location>
</feature>
<feature type="transmembrane region" description="Helical" evidence="5">
    <location>
        <begin position="305"/>
        <end position="328"/>
    </location>
</feature>
<feature type="transmembrane region" description="Helical" evidence="5">
    <location>
        <begin position="340"/>
        <end position="357"/>
    </location>
</feature>
<evidence type="ECO:0000256" key="3">
    <source>
        <dbReference type="ARBA" id="ARBA00022989"/>
    </source>
</evidence>
<evidence type="ECO:0000256" key="5">
    <source>
        <dbReference type="SAM" id="Phobius"/>
    </source>
</evidence>
<dbReference type="GO" id="GO:0022857">
    <property type="term" value="F:transmembrane transporter activity"/>
    <property type="evidence" value="ECO:0007669"/>
    <property type="project" value="InterPro"/>
</dbReference>
<keyword evidence="2 5" id="KW-0812">Transmembrane</keyword>
<accession>A0A0K8PB21</accession>
<keyword evidence="3 5" id="KW-1133">Transmembrane helix</keyword>
<dbReference type="Gene3D" id="1.20.1250.20">
    <property type="entry name" value="MFS general substrate transporter like domains"/>
    <property type="match status" value="2"/>
</dbReference>
<dbReference type="PANTHER" id="PTHR23121:SF9">
    <property type="entry name" value="SODIUM-DEPENDENT GLUCOSE TRANSPORTER 1"/>
    <property type="match status" value="1"/>
</dbReference>
<reference evidence="7" key="1">
    <citation type="journal article" date="2015" name="Genome Announc.">
        <title>Draft Genome Sequence of Anaerolineae Strain TC1, a Novel Isolate from a Methanogenic Wastewater Treatment System.</title>
        <authorList>
            <person name="Matsuura N."/>
            <person name="Tourlousse D.M."/>
            <person name="Sun L."/>
            <person name="Toyonaga M."/>
            <person name="Kuroda K."/>
            <person name="Ohashi A."/>
            <person name="Cruz R."/>
            <person name="Yamaguchi T."/>
            <person name="Sekiguchi Y."/>
        </authorList>
    </citation>
    <scope>NUCLEOTIDE SEQUENCE [LARGE SCALE GENOMIC DNA]</scope>
    <source>
        <strain evidence="7">TC1</strain>
    </source>
</reference>
<evidence type="ECO:0000256" key="4">
    <source>
        <dbReference type="ARBA" id="ARBA00023136"/>
    </source>
</evidence>
<dbReference type="PROSITE" id="PS50850">
    <property type="entry name" value="MFS"/>
    <property type="match status" value="1"/>
</dbReference>